<comment type="caution">
    <text evidence="3">The sequence shown here is derived from an EMBL/GenBank/DDBJ whole genome shotgun (WGS) entry which is preliminary data.</text>
</comment>
<keyword evidence="2" id="KW-1133">Transmembrane helix</keyword>
<evidence type="ECO:0000256" key="1">
    <source>
        <dbReference type="SAM" id="MobiDB-lite"/>
    </source>
</evidence>
<reference evidence="3" key="1">
    <citation type="journal article" date="2023" name="GigaByte">
        <title>Genome assembly of the bearded iris, Iris pallida Lam.</title>
        <authorList>
            <person name="Bruccoleri R.E."/>
            <person name="Oakeley E.J."/>
            <person name="Faust A.M.E."/>
            <person name="Altorfer M."/>
            <person name="Dessus-Babus S."/>
            <person name="Burckhardt D."/>
            <person name="Oertli M."/>
            <person name="Naumann U."/>
            <person name="Petersen F."/>
            <person name="Wong J."/>
        </authorList>
    </citation>
    <scope>NUCLEOTIDE SEQUENCE</scope>
    <source>
        <strain evidence="3">GSM-AAB239-AS_SAM_17_03QT</strain>
    </source>
</reference>
<keyword evidence="4" id="KW-1185">Reference proteome</keyword>
<dbReference type="AlphaFoldDB" id="A0AAX6G8H0"/>
<feature type="region of interest" description="Disordered" evidence="1">
    <location>
        <begin position="1"/>
        <end position="35"/>
    </location>
</feature>
<keyword evidence="2" id="KW-0472">Membrane</keyword>
<organism evidence="3 4">
    <name type="scientific">Iris pallida</name>
    <name type="common">Sweet iris</name>
    <dbReference type="NCBI Taxonomy" id="29817"/>
    <lineage>
        <taxon>Eukaryota</taxon>
        <taxon>Viridiplantae</taxon>
        <taxon>Streptophyta</taxon>
        <taxon>Embryophyta</taxon>
        <taxon>Tracheophyta</taxon>
        <taxon>Spermatophyta</taxon>
        <taxon>Magnoliopsida</taxon>
        <taxon>Liliopsida</taxon>
        <taxon>Asparagales</taxon>
        <taxon>Iridaceae</taxon>
        <taxon>Iridoideae</taxon>
        <taxon>Irideae</taxon>
        <taxon>Iris</taxon>
    </lineage>
</organism>
<feature type="compositionally biased region" description="Low complexity" evidence="1">
    <location>
        <begin position="1"/>
        <end position="18"/>
    </location>
</feature>
<keyword evidence="2" id="KW-0812">Transmembrane</keyword>
<name>A0AAX6G8H0_IRIPA</name>
<gene>
    <name evidence="3" type="ORF">M6B38_380045</name>
</gene>
<evidence type="ECO:0000256" key="2">
    <source>
        <dbReference type="SAM" id="Phobius"/>
    </source>
</evidence>
<evidence type="ECO:0000313" key="3">
    <source>
        <dbReference type="EMBL" id="KAJ6824912.1"/>
    </source>
</evidence>
<feature type="transmembrane region" description="Helical" evidence="2">
    <location>
        <begin position="52"/>
        <end position="75"/>
    </location>
</feature>
<dbReference type="Proteomes" id="UP001140949">
    <property type="component" value="Unassembled WGS sequence"/>
</dbReference>
<sequence length="99" mass="10899">MAPTRNGGSRGLRPSGRGAAYDTGLRAEEKRGEAARSDLGYRDGAADGGGRWLGLGFVFLFFFCLSIASRVLIVWTLENDFFVDRVGCFRTRKICIFVV</sequence>
<feature type="compositionally biased region" description="Basic and acidic residues" evidence="1">
    <location>
        <begin position="25"/>
        <end position="35"/>
    </location>
</feature>
<protein>
    <submittedName>
        <fullName evidence="3">Uncharacterized protein</fullName>
    </submittedName>
</protein>
<evidence type="ECO:0000313" key="4">
    <source>
        <dbReference type="Proteomes" id="UP001140949"/>
    </source>
</evidence>
<dbReference type="EMBL" id="JANAVB010021798">
    <property type="protein sequence ID" value="KAJ6824912.1"/>
    <property type="molecule type" value="Genomic_DNA"/>
</dbReference>
<proteinExistence type="predicted"/>
<reference evidence="3" key="2">
    <citation type="submission" date="2023-04" db="EMBL/GenBank/DDBJ databases">
        <authorList>
            <person name="Bruccoleri R.E."/>
            <person name="Oakeley E.J."/>
            <person name="Faust A.-M."/>
            <person name="Dessus-Babus S."/>
            <person name="Altorfer M."/>
            <person name="Burckhardt D."/>
            <person name="Oertli M."/>
            <person name="Naumann U."/>
            <person name="Petersen F."/>
            <person name="Wong J."/>
        </authorList>
    </citation>
    <scope>NUCLEOTIDE SEQUENCE</scope>
    <source>
        <strain evidence="3">GSM-AAB239-AS_SAM_17_03QT</strain>
        <tissue evidence="3">Leaf</tissue>
    </source>
</reference>
<accession>A0AAX6G8H0</accession>